<evidence type="ECO:0000259" key="9">
    <source>
        <dbReference type="SMART" id="SM00977"/>
    </source>
</evidence>
<keyword evidence="6 8" id="KW-0067">ATP-binding</keyword>
<dbReference type="InterPro" id="IPR012094">
    <property type="entry name" value="tRNA_Ile_lys_synt"/>
</dbReference>
<dbReference type="SMART" id="SM00977">
    <property type="entry name" value="TilS_C"/>
    <property type="match status" value="1"/>
</dbReference>
<evidence type="ECO:0000256" key="3">
    <source>
        <dbReference type="ARBA" id="ARBA00022598"/>
    </source>
</evidence>
<evidence type="ECO:0000256" key="5">
    <source>
        <dbReference type="ARBA" id="ARBA00022741"/>
    </source>
</evidence>
<dbReference type="NCBIfam" id="TIGR02432">
    <property type="entry name" value="lysidine_TilS_N"/>
    <property type="match status" value="1"/>
</dbReference>
<dbReference type="HAMAP" id="MF_01161">
    <property type="entry name" value="tRNA_Ile_lys_synt"/>
    <property type="match status" value="1"/>
</dbReference>
<evidence type="ECO:0000256" key="2">
    <source>
        <dbReference type="ARBA" id="ARBA00022490"/>
    </source>
</evidence>
<dbReference type="GO" id="GO:0005524">
    <property type="term" value="F:ATP binding"/>
    <property type="evidence" value="ECO:0007669"/>
    <property type="project" value="UniProtKB-UniRule"/>
</dbReference>
<dbReference type="Pfam" id="PF11734">
    <property type="entry name" value="TilS_C"/>
    <property type="match status" value="1"/>
</dbReference>
<evidence type="ECO:0000256" key="6">
    <source>
        <dbReference type="ARBA" id="ARBA00022840"/>
    </source>
</evidence>
<comment type="similarity">
    <text evidence="8">Belongs to the tRNA(Ile)-lysidine synthase family.</text>
</comment>
<dbReference type="Pfam" id="PF01171">
    <property type="entry name" value="ATP_bind_3"/>
    <property type="match status" value="1"/>
</dbReference>
<gene>
    <name evidence="8" type="primary">tilS</name>
    <name evidence="10" type="ORF">MAG551_02679</name>
</gene>
<keyword evidence="2 8" id="KW-0963">Cytoplasm</keyword>
<reference evidence="10" key="1">
    <citation type="journal article" date="2021" name="ISME J.">
        <title>Fine-scale metabolic discontinuity in a stratified prokaryote microbiome of a Red Sea deep halocline.</title>
        <authorList>
            <person name="Michoud G."/>
            <person name="Ngugi D.K."/>
            <person name="Barozzi A."/>
            <person name="Merlino G."/>
            <person name="Calleja M.L."/>
            <person name="Delgado-Huertas A."/>
            <person name="Moran X.A.G."/>
            <person name="Daffonchio D."/>
        </authorList>
    </citation>
    <scope>NUCLEOTIDE SEQUENCE</scope>
    <source>
        <strain evidence="10">SuakinDeep_MAG55_1</strain>
    </source>
</reference>
<sequence length="486" mass="55915">MLQLQKQVTSIIKEYNLFRANDTVLLGVSGGPDSVALLSLIFDANRVNSTYSNIFIAHLNHLIRGKESEEDEQFVSDLAKKFKLSFVSERRDVKEIARECKMSLEEAAREERYKFFESAAERVGANVIAVGHNADDNAETILHRIIRGTGIAGLGGMKPKRKLTPLSSINLVRPLLFTWRKDIIAYLKEKNLSYRIDSTNFETDQFRNRIRAELIPLLEKNYNSKTKESLIKLGETAAQNYDFLQAQAKNLLEEVLLSVEGKTDEILSEIVLDMHKLKEIPQILQQIIIKEAVVRLNIPLKKLGYKNYKNILSILNYQKTPVSKAVKDYLNVKIEDGKLHLSKKKYYAEDSPVLNETVIKIPGETKLVETRYTVKMEIKEINNGFLEEFKLSRTKYDEAVDFDKISVPLMIRTRRPGDKFWPLGSPGIQKVKDFFINNKISMLERDTVPIVTMNGQPIWIVGFRIDDRIRVKKETKKLLIMKFEKC</sequence>
<name>A0A942A3Z7_9BACT</name>
<comment type="domain">
    <text evidence="8">The N-terminal region contains the highly conserved SGGXDS motif, predicted to be a P-loop motif involved in ATP binding.</text>
</comment>
<keyword evidence="3 8" id="KW-0436">Ligase</keyword>
<dbReference type="AlphaFoldDB" id="A0A942A3Z7"/>
<keyword evidence="4 8" id="KW-0819">tRNA processing</keyword>
<dbReference type="InterPro" id="IPR012796">
    <property type="entry name" value="Lysidine-tRNA-synth_C"/>
</dbReference>
<comment type="function">
    <text evidence="8">Ligates lysine onto the cytidine present at position 34 of the AUA codon-specific tRNA(Ile) that contains the anticodon CAU, in an ATP-dependent manner. Cytidine is converted to lysidine, thus changing the amino acid specificity of the tRNA from methionine to isoleucine.</text>
</comment>
<dbReference type="SUPFAM" id="SSF52402">
    <property type="entry name" value="Adenine nucleotide alpha hydrolases-like"/>
    <property type="match status" value="1"/>
</dbReference>
<dbReference type="Gene3D" id="3.40.50.620">
    <property type="entry name" value="HUPs"/>
    <property type="match status" value="1"/>
</dbReference>
<dbReference type="CDD" id="cd01992">
    <property type="entry name" value="TilS_N"/>
    <property type="match status" value="1"/>
</dbReference>
<dbReference type="NCBIfam" id="TIGR02433">
    <property type="entry name" value="lysidine_TilS_C"/>
    <property type="match status" value="1"/>
</dbReference>
<evidence type="ECO:0000313" key="11">
    <source>
        <dbReference type="Proteomes" id="UP000722750"/>
    </source>
</evidence>
<dbReference type="EMBL" id="JAANXD010000100">
    <property type="protein sequence ID" value="MBS1259606.1"/>
    <property type="molecule type" value="Genomic_DNA"/>
</dbReference>
<dbReference type="SUPFAM" id="SSF56037">
    <property type="entry name" value="PheT/TilS domain"/>
    <property type="match status" value="1"/>
</dbReference>
<dbReference type="GO" id="GO:0005737">
    <property type="term" value="C:cytoplasm"/>
    <property type="evidence" value="ECO:0007669"/>
    <property type="project" value="UniProtKB-SubCell"/>
</dbReference>
<dbReference type="Proteomes" id="UP000722750">
    <property type="component" value="Unassembled WGS sequence"/>
</dbReference>
<dbReference type="InterPro" id="IPR014729">
    <property type="entry name" value="Rossmann-like_a/b/a_fold"/>
</dbReference>
<comment type="catalytic activity">
    <reaction evidence="7 8">
        <text>cytidine(34) in tRNA(Ile2) + L-lysine + ATP = lysidine(34) in tRNA(Ile2) + AMP + diphosphate + H(+)</text>
        <dbReference type="Rhea" id="RHEA:43744"/>
        <dbReference type="Rhea" id="RHEA-COMP:10625"/>
        <dbReference type="Rhea" id="RHEA-COMP:10670"/>
        <dbReference type="ChEBI" id="CHEBI:15378"/>
        <dbReference type="ChEBI" id="CHEBI:30616"/>
        <dbReference type="ChEBI" id="CHEBI:32551"/>
        <dbReference type="ChEBI" id="CHEBI:33019"/>
        <dbReference type="ChEBI" id="CHEBI:82748"/>
        <dbReference type="ChEBI" id="CHEBI:83665"/>
        <dbReference type="ChEBI" id="CHEBI:456215"/>
        <dbReference type="EC" id="6.3.4.19"/>
    </reaction>
</comment>
<proteinExistence type="inferred from homology"/>
<accession>A0A942A3Z7</accession>
<dbReference type="EC" id="6.3.4.19" evidence="8"/>
<dbReference type="GO" id="GO:0032267">
    <property type="term" value="F:tRNA(Ile)-lysidine synthase activity"/>
    <property type="evidence" value="ECO:0007669"/>
    <property type="project" value="UniProtKB-EC"/>
</dbReference>
<comment type="subcellular location">
    <subcellularLocation>
        <location evidence="1 8">Cytoplasm</location>
    </subcellularLocation>
</comment>
<protein>
    <recommendedName>
        <fullName evidence="8">tRNA(Ile)-lysidine synthase</fullName>
        <ecNumber evidence="8">6.3.4.19</ecNumber>
    </recommendedName>
    <alternativeName>
        <fullName evidence="8">tRNA(Ile)-2-lysyl-cytidine synthase</fullName>
    </alternativeName>
    <alternativeName>
        <fullName evidence="8">tRNA(Ile)-lysidine synthetase</fullName>
    </alternativeName>
</protein>
<keyword evidence="5 8" id="KW-0547">Nucleotide-binding</keyword>
<feature type="binding site" evidence="8">
    <location>
        <begin position="29"/>
        <end position="34"/>
    </location>
    <ligand>
        <name>ATP</name>
        <dbReference type="ChEBI" id="CHEBI:30616"/>
    </ligand>
</feature>
<evidence type="ECO:0000313" key="10">
    <source>
        <dbReference type="EMBL" id="MBS1259606.1"/>
    </source>
</evidence>
<dbReference type="InterPro" id="IPR012795">
    <property type="entry name" value="tRNA_Ile_lys_synt_N"/>
</dbReference>
<dbReference type="InterPro" id="IPR011063">
    <property type="entry name" value="TilS/TtcA_N"/>
</dbReference>
<comment type="caution">
    <text evidence="10">The sequence shown here is derived from an EMBL/GenBank/DDBJ whole genome shotgun (WGS) entry which is preliminary data.</text>
</comment>
<dbReference type="PANTHER" id="PTHR43033">
    <property type="entry name" value="TRNA(ILE)-LYSIDINE SYNTHASE-RELATED"/>
    <property type="match status" value="1"/>
</dbReference>
<evidence type="ECO:0000256" key="7">
    <source>
        <dbReference type="ARBA" id="ARBA00048539"/>
    </source>
</evidence>
<organism evidence="10 11">
    <name type="scientific">Candidatus Scalindua arabica</name>
    <dbReference type="NCBI Taxonomy" id="1127984"/>
    <lineage>
        <taxon>Bacteria</taxon>
        <taxon>Pseudomonadati</taxon>
        <taxon>Planctomycetota</taxon>
        <taxon>Candidatus Brocadiia</taxon>
        <taxon>Candidatus Brocadiales</taxon>
        <taxon>Candidatus Scalinduaceae</taxon>
        <taxon>Candidatus Scalindua</taxon>
    </lineage>
</organism>
<evidence type="ECO:0000256" key="8">
    <source>
        <dbReference type="HAMAP-Rule" id="MF_01161"/>
    </source>
</evidence>
<dbReference type="GO" id="GO:0006400">
    <property type="term" value="P:tRNA modification"/>
    <property type="evidence" value="ECO:0007669"/>
    <property type="project" value="UniProtKB-UniRule"/>
</dbReference>
<evidence type="ECO:0000256" key="1">
    <source>
        <dbReference type="ARBA" id="ARBA00004496"/>
    </source>
</evidence>
<feature type="domain" description="Lysidine-tRNA(Ile) synthetase C-terminal" evidence="9">
    <location>
        <begin position="409"/>
        <end position="480"/>
    </location>
</feature>
<dbReference type="PANTHER" id="PTHR43033:SF1">
    <property type="entry name" value="TRNA(ILE)-LYSIDINE SYNTHASE-RELATED"/>
    <property type="match status" value="1"/>
</dbReference>
<evidence type="ECO:0000256" key="4">
    <source>
        <dbReference type="ARBA" id="ARBA00022694"/>
    </source>
</evidence>